<dbReference type="WBParaSite" id="Csp11.Scaffold549.g3572.t1">
    <property type="protein sequence ID" value="Csp11.Scaffold549.g3572.t1"/>
    <property type="gene ID" value="Csp11.Scaffold549.g3572"/>
</dbReference>
<evidence type="ECO:0000313" key="2">
    <source>
        <dbReference type="WBParaSite" id="Csp11.Scaffold549.g3572.t1"/>
    </source>
</evidence>
<organism evidence="1 2">
    <name type="scientific">Caenorhabditis tropicalis</name>
    <dbReference type="NCBI Taxonomy" id="1561998"/>
    <lineage>
        <taxon>Eukaryota</taxon>
        <taxon>Metazoa</taxon>
        <taxon>Ecdysozoa</taxon>
        <taxon>Nematoda</taxon>
        <taxon>Chromadorea</taxon>
        <taxon>Rhabditida</taxon>
        <taxon>Rhabditina</taxon>
        <taxon>Rhabditomorpha</taxon>
        <taxon>Rhabditoidea</taxon>
        <taxon>Rhabditidae</taxon>
        <taxon>Peloderinae</taxon>
        <taxon>Caenorhabditis</taxon>
    </lineage>
</organism>
<protein>
    <submittedName>
        <fullName evidence="2">Uncharacterized protein</fullName>
    </submittedName>
</protein>
<dbReference type="Proteomes" id="UP000095282">
    <property type="component" value="Unplaced"/>
</dbReference>
<name>A0A1I7T8W2_9PELO</name>
<reference evidence="2" key="1">
    <citation type="submission" date="2016-11" db="UniProtKB">
        <authorList>
            <consortium name="WormBaseParasite"/>
        </authorList>
    </citation>
    <scope>IDENTIFICATION</scope>
</reference>
<dbReference type="STRING" id="1561998.A0A1I7T8W2"/>
<evidence type="ECO:0000313" key="1">
    <source>
        <dbReference type="Proteomes" id="UP000095282"/>
    </source>
</evidence>
<keyword evidence="1" id="KW-1185">Reference proteome</keyword>
<accession>A0A1I7T8W2</accession>
<proteinExistence type="predicted"/>
<dbReference type="AlphaFoldDB" id="A0A1I7T8W2"/>
<sequence>MSSSNSSVNQPTEKEPISFYNSLPYKQKRCVETLNEFILKKEISAASILEWIQLGLEDGPFDCETGQQIHELIQDQFAGLLRPYEEDALKRMLCNGQGAAHQDNRILKRLLIVLPNQINYPELEAYQTTITHSTKTAIQLIEKMAVGGHFPVYIDTEKTHFKRRNISKLAVITICDVDHKMILLWRVRGSSYEKISEIRDILRWLGKYRRIATYDQEEDLFDSSQNVYNVQHIFFNEKESLKKQLFFGLIST</sequence>